<protein>
    <recommendedName>
        <fullName evidence="4">Phosphatidylglycerol/phosphatidylinositol transfer protein</fullName>
    </recommendedName>
</protein>
<dbReference type="CDD" id="cd00917">
    <property type="entry name" value="PG-PI_TP"/>
    <property type="match status" value="1"/>
</dbReference>
<evidence type="ECO:0000313" key="11">
    <source>
        <dbReference type="Proteomes" id="UP000275385"/>
    </source>
</evidence>
<dbReference type="GO" id="GO:0032934">
    <property type="term" value="F:sterol binding"/>
    <property type="evidence" value="ECO:0007669"/>
    <property type="project" value="InterPro"/>
</dbReference>
<keyword evidence="7" id="KW-0445">Lipid transport</keyword>
<evidence type="ECO:0000256" key="7">
    <source>
        <dbReference type="ARBA" id="ARBA00023055"/>
    </source>
</evidence>
<comment type="similarity">
    <text evidence="2">Belongs to the NPC2 family.</text>
</comment>
<dbReference type="Proteomes" id="UP000275385">
    <property type="component" value="Unassembled WGS sequence"/>
</dbReference>
<dbReference type="InterPro" id="IPR033917">
    <property type="entry name" value="ML_PG-PI_TP"/>
</dbReference>
<evidence type="ECO:0000256" key="1">
    <source>
        <dbReference type="ARBA" id="ARBA00002053"/>
    </source>
</evidence>
<evidence type="ECO:0000256" key="3">
    <source>
        <dbReference type="ARBA" id="ARBA00011245"/>
    </source>
</evidence>
<dbReference type="STRING" id="177199.A0A420YI11"/>
<comment type="subunit">
    <text evidence="3">Monomer.</text>
</comment>
<feature type="signal peptide" evidence="8">
    <location>
        <begin position="1"/>
        <end position="18"/>
    </location>
</feature>
<dbReference type="SMART" id="SM00737">
    <property type="entry name" value="ML"/>
    <property type="match status" value="1"/>
</dbReference>
<dbReference type="PANTHER" id="PTHR11306:SF0">
    <property type="entry name" value="PHOSPHATIDYLGLYCEROL_PHOSPHATIDYLINOSITOL TRANSFER PROTEIN"/>
    <property type="match status" value="1"/>
</dbReference>
<dbReference type="OrthoDB" id="6409159at2759"/>
<keyword evidence="6 8" id="KW-0732">Signal</keyword>
<keyword evidence="5" id="KW-0813">Transport</keyword>
<sequence>MRFAAVVALACGLAPASALNRFRRDQISVTDDLDVPGDSPLKYCDSNRGDDIISIQSVDLTPNPPEAGSELLIQATGTVFQDIEDGAYVNLQVKYGLIRLINTQADLCEQIKNVELECPIKKGVITVTKSVDLPKEIPPGKYTVNADVYTKDDEHITCLTAQVVFGRKTNSIFDFDL</sequence>
<comment type="caution">
    <text evidence="10">The sequence shown here is derived from an EMBL/GenBank/DDBJ whole genome shotgun (WGS) entry which is preliminary data.</text>
</comment>
<evidence type="ECO:0000256" key="6">
    <source>
        <dbReference type="ARBA" id="ARBA00022729"/>
    </source>
</evidence>
<accession>A0A420YI11</accession>
<dbReference type="SUPFAM" id="SSF81296">
    <property type="entry name" value="E set domains"/>
    <property type="match status" value="1"/>
</dbReference>
<evidence type="ECO:0000256" key="4">
    <source>
        <dbReference type="ARBA" id="ARBA00016056"/>
    </source>
</evidence>
<feature type="chain" id="PRO_5019124158" description="Phosphatidylglycerol/phosphatidylinositol transfer protein" evidence="8">
    <location>
        <begin position="19"/>
        <end position="177"/>
    </location>
</feature>
<proteinExistence type="inferred from homology"/>
<dbReference type="AlphaFoldDB" id="A0A420YI11"/>
<feature type="domain" description="MD-2-related lipid-recognition" evidence="9">
    <location>
        <begin position="41"/>
        <end position="163"/>
    </location>
</feature>
<dbReference type="GO" id="GO:0032366">
    <property type="term" value="P:intracellular sterol transport"/>
    <property type="evidence" value="ECO:0007669"/>
    <property type="project" value="InterPro"/>
</dbReference>
<gene>
    <name evidence="10" type="primary">NPC2</name>
    <name evidence="10" type="ORF">DL546_003096</name>
</gene>
<organism evidence="10 11">
    <name type="scientific">Coniochaeta pulveracea</name>
    <dbReference type="NCBI Taxonomy" id="177199"/>
    <lineage>
        <taxon>Eukaryota</taxon>
        <taxon>Fungi</taxon>
        <taxon>Dikarya</taxon>
        <taxon>Ascomycota</taxon>
        <taxon>Pezizomycotina</taxon>
        <taxon>Sordariomycetes</taxon>
        <taxon>Sordariomycetidae</taxon>
        <taxon>Coniochaetales</taxon>
        <taxon>Coniochaetaceae</taxon>
        <taxon>Coniochaeta</taxon>
    </lineage>
</organism>
<dbReference type="PANTHER" id="PTHR11306">
    <property type="entry name" value="NIEMANN PICK TYPE C2 PROTEIN NPC2-RELATED"/>
    <property type="match status" value="1"/>
</dbReference>
<dbReference type="Pfam" id="PF02221">
    <property type="entry name" value="E1_DerP2_DerF2"/>
    <property type="match status" value="1"/>
</dbReference>
<evidence type="ECO:0000313" key="10">
    <source>
        <dbReference type="EMBL" id="RKU47500.1"/>
    </source>
</evidence>
<evidence type="ECO:0000256" key="8">
    <source>
        <dbReference type="SAM" id="SignalP"/>
    </source>
</evidence>
<reference evidence="10 11" key="1">
    <citation type="submission" date="2018-08" db="EMBL/GenBank/DDBJ databases">
        <title>Draft genome of the lignicolous fungus Coniochaeta pulveracea.</title>
        <authorList>
            <person name="Borstlap C.J."/>
            <person name="De Witt R.N."/>
            <person name="Botha A."/>
            <person name="Volschenk H."/>
        </authorList>
    </citation>
    <scope>NUCLEOTIDE SEQUENCE [LARGE SCALE GENOMIC DNA]</scope>
    <source>
        <strain evidence="10 11">CAB683</strain>
    </source>
</reference>
<dbReference type="Gene3D" id="2.60.40.770">
    <property type="match status" value="1"/>
</dbReference>
<dbReference type="InterPro" id="IPR014756">
    <property type="entry name" value="Ig_E-set"/>
</dbReference>
<dbReference type="FunFam" id="2.60.40.770:FF:000004">
    <property type="entry name" value="Phosphatidylglycerol/phosphatidylinositol transfer protein"/>
    <property type="match status" value="1"/>
</dbReference>
<keyword evidence="11" id="KW-1185">Reference proteome</keyword>
<dbReference type="InterPro" id="IPR039670">
    <property type="entry name" value="NPC2-like"/>
</dbReference>
<evidence type="ECO:0000259" key="9">
    <source>
        <dbReference type="SMART" id="SM00737"/>
    </source>
</evidence>
<dbReference type="InterPro" id="IPR003172">
    <property type="entry name" value="ML_dom"/>
</dbReference>
<dbReference type="EMBL" id="QVQW01000008">
    <property type="protein sequence ID" value="RKU47500.1"/>
    <property type="molecule type" value="Genomic_DNA"/>
</dbReference>
<comment type="function">
    <text evidence="1">Catalyzes the intermembrane transfer of phosphatidylglycerol and phosphatidylinositol.</text>
</comment>
<name>A0A420YI11_9PEZI</name>
<evidence type="ECO:0000256" key="2">
    <source>
        <dbReference type="ARBA" id="ARBA00006370"/>
    </source>
</evidence>
<evidence type="ECO:0000256" key="5">
    <source>
        <dbReference type="ARBA" id="ARBA00022448"/>
    </source>
</evidence>